<keyword evidence="3" id="KW-1133">Transmembrane helix</keyword>
<gene>
    <name evidence="4" type="ORF">FHB240107_LOCUS4475</name>
</gene>
<evidence type="ECO:0000256" key="1">
    <source>
        <dbReference type="ARBA" id="ARBA00023157"/>
    </source>
</evidence>
<evidence type="ECO:0000256" key="2">
    <source>
        <dbReference type="PROSITE-ProRule" id="PRU00124"/>
    </source>
</evidence>
<keyword evidence="3" id="KW-0812">Transmembrane</keyword>
<sequence length="316" mass="35574">MLVEAPDEAALQRDLDKVNQWPVSRDLPHMDCVNGAVPECFVFRLQPIEPFYDRSRRFTAELQLSVCNTVRFNTQECAGQPEEPMALAGAIVHDGMTPGRTTCYFGPNDPVHLGNCPKLTLHEYSSVREELIDNTDPNLRVAMVVPADPKLLVEANCSNYEKIRRTALQTSSPGLKLQMLFDPFSSSVSELSYEFTLTSFVIGPSFNCPTGTFRCWSDRSRCIPESLTCDGVDNCFDNSDENNYLCTGRINGIPIPLFAIIIAVSFIAFVLVVTTIVFVLRKQKTKIKKEEHTWVDMTIRHPHSVKEREPLRPVIS</sequence>
<dbReference type="AlphaFoldDB" id="A0ABC9HF28"/>
<dbReference type="PANTHER" id="PTHR24652">
    <property type="entry name" value="LOW-DENSITY LIPOPROTEIN RECEPTOR CLASS A DOMAIN-CONTAINING PROTEIN 2"/>
    <property type="match status" value="1"/>
</dbReference>
<feature type="transmembrane region" description="Helical" evidence="3">
    <location>
        <begin position="255"/>
        <end position="280"/>
    </location>
</feature>
<dbReference type="PROSITE" id="PS01209">
    <property type="entry name" value="LDLRA_1"/>
    <property type="match status" value="1"/>
</dbReference>
<dbReference type="Gene3D" id="4.10.400.10">
    <property type="entry name" value="Low-density Lipoprotein Receptor"/>
    <property type="match status" value="1"/>
</dbReference>
<dbReference type="Pfam" id="PF00057">
    <property type="entry name" value="Ldl_recept_a"/>
    <property type="match status" value="1"/>
</dbReference>
<accession>A0ABC9HF28</accession>
<comment type="caution">
    <text evidence="4">The sequence shown here is derived from an EMBL/GenBank/DDBJ whole genome shotgun (WGS) entry which is preliminary data.</text>
</comment>
<dbReference type="InterPro" id="IPR002172">
    <property type="entry name" value="LDrepeatLR_classA_rpt"/>
</dbReference>
<name>A0ABC9HF28_FASHE</name>
<evidence type="ECO:0000313" key="5">
    <source>
        <dbReference type="Proteomes" id="UP001189180"/>
    </source>
</evidence>
<keyword evidence="1" id="KW-1015">Disulfide bond</keyword>
<dbReference type="EMBL" id="CANUEZ050000193">
    <property type="protein sequence ID" value="CAM0512074.1"/>
    <property type="molecule type" value="Genomic_DNA"/>
</dbReference>
<dbReference type="InterPro" id="IPR042333">
    <property type="entry name" value="LRAD2/Mig-13-like"/>
</dbReference>
<dbReference type="Proteomes" id="UP001189180">
    <property type="component" value="Unassembled WGS sequence"/>
</dbReference>
<comment type="caution">
    <text evidence="2">Lacks conserved residue(s) required for the propagation of feature annotation.</text>
</comment>
<dbReference type="SMART" id="SM00192">
    <property type="entry name" value="LDLa"/>
    <property type="match status" value="1"/>
</dbReference>
<evidence type="ECO:0000313" key="4">
    <source>
        <dbReference type="EMBL" id="CAM0512074.1"/>
    </source>
</evidence>
<reference evidence="4 5" key="1">
    <citation type="submission" date="2024-08" db="EMBL/GenBank/DDBJ databases">
        <authorList>
            <person name="Paterson S."/>
        </authorList>
    </citation>
    <scope>NUCLEOTIDE SEQUENCE [LARGE SCALE GENOMIC DNA]</scope>
</reference>
<dbReference type="InterPro" id="IPR023415">
    <property type="entry name" value="LDLR_class-A_CS"/>
</dbReference>
<evidence type="ECO:0000256" key="3">
    <source>
        <dbReference type="SAM" id="Phobius"/>
    </source>
</evidence>
<dbReference type="CDD" id="cd00112">
    <property type="entry name" value="LDLa"/>
    <property type="match status" value="1"/>
</dbReference>
<evidence type="ECO:0008006" key="6">
    <source>
        <dbReference type="Google" id="ProtNLM"/>
    </source>
</evidence>
<dbReference type="InterPro" id="IPR036055">
    <property type="entry name" value="LDL_receptor-like_sf"/>
</dbReference>
<organism evidence="4 5">
    <name type="scientific">Fasciola hepatica</name>
    <name type="common">Liver fluke</name>
    <dbReference type="NCBI Taxonomy" id="6192"/>
    <lineage>
        <taxon>Eukaryota</taxon>
        <taxon>Metazoa</taxon>
        <taxon>Spiralia</taxon>
        <taxon>Lophotrochozoa</taxon>
        <taxon>Platyhelminthes</taxon>
        <taxon>Trematoda</taxon>
        <taxon>Digenea</taxon>
        <taxon>Plagiorchiida</taxon>
        <taxon>Echinostomata</taxon>
        <taxon>Echinostomatoidea</taxon>
        <taxon>Fasciolidae</taxon>
        <taxon>Fasciola</taxon>
    </lineage>
</organism>
<keyword evidence="5" id="KW-1185">Reference proteome</keyword>
<dbReference type="PROSITE" id="PS50068">
    <property type="entry name" value="LDLRA_2"/>
    <property type="match status" value="1"/>
</dbReference>
<dbReference type="SUPFAM" id="SSF57424">
    <property type="entry name" value="LDL receptor-like module"/>
    <property type="match status" value="1"/>
</dbReference>
<proteinExistence type="predicted"/>
<keyword evidence="3" id="KW-0472">Membrane</keyword>
<protein>
    <recommendedName>
        <fullName evidence="6">Low-density lipoprotein receptor domain class A</fullName>
    </recommendedName>
</protein>